<dbReference type="InterPro" id="IPR018712">
    <property type="entry name" value="Tle1-like_cat"/>
</dbReference>
<dbReference type="EMBL" id="JAGEMI010000004">
    <property type="protein sequence ID" value="MBO1869207.1"/>
    <property type="molecule type" value="Genomic_DNA"/>
</dbReference>
<evidence type="ECO:0000313" key="2">
    <source>
        <dbReference type="EMBL" id="MBO1869207.1"/>
    </source>
</evidence>
<organism evidence="2">
    <name type="scientific">Bradyrhizobium barranii subsp. barranii</name>
    <dbReference type="NCBI Taxonomy" id="2823807"/>
    <lineage>
        <taxon>Bacteria</taxon>
        <taxon>Pseudomonadati</taxon>
        <taxon>Pseudomonadota</taxon>
        <taxon>Alphaproteobacteria</taxon>
        <taxon>Hyphomicrobiales</taxon>
        <taxon>Nitrobacteraceae</taxon>
        <taxon>Bradyrhizobium</taxon>
        <taxon>Bradyrhizobium barranii</taxon>
    </lineage>
</organism>
<gene>
    <name evidence="2" type="ORF">J4G43_53425</name>
</gene>
<feature type="domain" description="T6SS Phospholipase effector Tle1-like catalytic" evidence="1">
    <location>
        <begin position="38"/>
        <end position="131"/>
    </location>
</feature>
<sequence length="210" mass="22827">MVRTEGVGNGRLHHTLITQSVIHIGIWRTLGEWRAMPKNILIFSDGKGQAGGINFDEARTNVYKLYRACRVGPDTKIEPSEQVAFYDPGLGSASDGGHFKIGWMRWLYNLASMATGLGITRNIVDCYAAIIGFTRKVIVSSCSASAEARIRSDRSRASSPNAASRGICRMVPRFAAIRRASMNSPSTPSRTCISSARPIAGRMPMATGSF</sequence>
<name>A0A939MNH9_9BRAD</name>
<dbReference type="AlphaFoldDB" id="A0A939MNH9"/>
<reference evidence="2" key="1">
    <citation type="submission" date="2021-03" db="EMBL/GenBank/DDBJ databases">
        <title>Whole Genome Sequence of Bradyrhizobium sp. Strain 144S4.</title>
        <authorList>
            <person name="Bromfield E.S.P."/>
            <person name="Cloutier S."/>
        </authorList>
    </citation>
    <scope>NUCLEOTIDE SEQUENCE [LARGE SCALE GENOMIC DNA]</scope>
    <source>
        <strain evidence="2">144S4</strain>
    </source>
</reference>
<protein>
    <submittedName>
        <fullName evidence="2">DUF2235 domain-containing protein</fullName>
    </submittedName>
</protein>
<evidence type="ECO:0000259" key="1">
    <source>
        <dbReference type="Pfam" id="PF09994"/>
    </source>
</evidence>
<proteinExistence type="predicted"/>
<dbReference type="Pfam" id="PF09994">
    <property type="entry name" value="T6SS_Tle1-like_cat"/>
    <property type="match status" value="1"/>
</dbReference>
<comment type="caution">
    <text evidence="2">The sequence shown here is derived from an EMBL/GenBank/DDBJ whole genome shotgun (WGS) entry which is preliminary data.</text>
</comment>
<accession>A0A939MNH9</accession>